<dbReference type="EMBL" id="JANJYJ010000003">
    <property type="protein sequence ID" value="KAK3224021.1"/>
    <property type="molecule type" value="Genomic_DNA"/>
</dbReference>
<name>A0AAE0ATK8_9ROSI</name>
<dbReference type="InterPro" id="IPR017853">
    <property type="entry name" value="GH"/>
</dbReference>
<dbReference type="Proteomes" id="UP001281410">
    <property type="component" value="Unassembled WGS sequence"/>
</dbReference>
<feature type="chain" id="PRO_5042179903" description="Beta-glucosidase" evidence="5">
    <location>
        <begin position="19"/>
        <end position="104"/>
    </location>
</feature>
<protein>
    <recommendedName>
        <fullName evidence="8">Beta-glucosidase</fullName>
    </recommendedName>
</protein>
<sequence>MAILVIVLVLMITAFLLLVDDTQYVIASAADDPQVLSTFNRSSFPEHFIFGSASASYQYEGAANEDGRGPSIWDTFSHNFQDRIADGSNGDVALDFYHRYEMYR</sequence>
<gene>
    <name evidence="6" type="ORF">Dsin_011046</name>
</gene>
<dbReference type="GO" id="GO:0008422">
    <property type="term" value="F:beta-glucosidase activity"/>
    <property type="evidence" value="ECO:0007669"/>
    <property type="project" value="TreeGrafter"/>
</dbReference>
<dbReference type="Gene3D" id="3.20.20.80">
    <property type="entry name" value="Glycosidases"/>
    <property type="match status" value="1"/>
</dbReference>
<keyword evidence="3" id="KW-0326">Glycosidase</keyword>
<keyword evidence="7" id="KW-1185">Reference proteome</keyword>
<evidence type="ECO:0000256" key="4">
    <source>
        <dbReference type="RuleBase" id="RU003690"/>
    </source>
</evidence>
<dbReference type="Pfam" id="PF00232">
    <property type="entry name" value="Glyco_hydro_1"/>
    <property type="match status" value="1"/>
</dbReference>
<keyword evidence="2" id="KW-0378">Hydrolase</keyword>
<feature type="signal peptide" evidence="5">
    <location>
        <begin position="1"/>
        <end position="18"/>
    </location>
</feature>
<proteinExistence type="inferred from homology"/>
<accession>A0AAE0ATK8</accession>
<dbReference type="AlphaFoldDB" id="A0AAE0ATK8"/>
<comment type="caution">
    <text evidence="6">The sequence shown here is derived from an EMBL/GenBank/DDBJ whole genome shotgun (WGS) entry which is preliminary data.</text>
</comment>
<dbReference type="InterPro" id="IPR033132">
    <property type="entry name" value="GH_1_N_CS"/>
</dbReference>
<evidence type="ECO:0000256" key="2">
    <source>
        <dbReference type="ARBA" id="ARBA00022801"/>
    </source>
</evidence>
<reference evidence="6" key="1">
    <citation type="journal article" date="2023" name="Plant J.">
        <title>Genome sequences and population genomics provide insights into the demographic history, inbreeding, and mutation load of two 'living fossil' tree species of Dipteronia.</title>
        <authorList>
            <person name="Feng Y."/>
            <person name="Comes H.P."/>
            <person name="Chen J."/>
            <person name="Zhu S."/>
            <person name="Lu R."/>
            <person name="Zhang X."/>
            <person name="Li P."/>
            <person name="Qiu J."/>
            <person name="Olsen K.M."/>
            <person name="Qiu Y."/>
        </authorList>
    </citation>
    <scope>NUCLEOTIDE SEQUENCE</scope>
    <source>
        <strain evidence="6">NBL</strain>
    </source>
</reference>
<keyword evidence="5" id="KW-0732">Signal</keyword>
<evidence type="ECO:0008006" key="8">
    <source>
        <dbReference type="Google" id="ProtNLM"/>
    </source>
</evidence>
<dbReference type="PANTHER" id="PTHR10353">
    <property type="entry name" value="GLYCOSYL HYDROLASE"/>
    <property type="match status" value="1"/>
</dbReference>
<dbReference type="PROSITE" id="PS00653">
    <property type="entry name" value="GLYCOSYL_HYDROL_F1_2"/>
    <property type="match status" value="1"/>
</dbReference>
<dbReference type="GO" id="GO:0005975">
    <property type="term" value="P:carbohydrate metabolic process"/>
    <property type="evidence" value="ECO:0007669"/>
    <property type="project" value="InterPro"/>
</dbReference>
<organism evidence="6 7">
    <name type="scientific">Dipteronia sinensis</name>
    <dbReference type="NCBI Taxonomy" id="43782"/>
    <lineage>
        <taxon>Eukaryota</taxon>
        <taxon>Viridiplantae</taxon>
        <taxon>Streptophyta</taxon>
        <taxon>Embryophyta</taxon>
        <taxon>Tracheophyta</taxon>
        <taxon>Spermatophyta</taxon>
        <taxon>Magnoliopsida</taxon>
        <taxon>eudicotyledons</taxon>
        <taxon>Gunneridae</taxon>
        <taxon>Pentapetalae</taxon>
        <taxon>rosids</taxon>
        <taxon>malvids</taxon>
        <taxon>Sapindales</taxon>
        <taxon>Sapindaceae</taxon>
        <taxon>Hippocastanoideae</taxon>
        <taxon>Acereae</taxon>
        <taxon>Dipteronia</taxon>
    </lineage>
</organism>
<dbReference type="InterPro" id="IPR001360">
    <property type="entry name" value="Glyco_hydro_1"/>
</dbReference>
<evidence type="ECO:0000256" key="1">
    <source>
        <dbReference type="ARBA" id="ARBA00010838"/>
    </source>
</evidence>
<dbReference type="SUPFAM" id="SSF51445">
    <property type="entry name" value="(Trans)glycosidases"/>
    <property type="match status" value="1"/>
</dbReference>
<comment type="similarity">
    <text evidence="1 4">Belongs to the glycosyl hydrolase 1 family.</text>
</comment>
<evidence type="ECO:0000256" key="5">
    <source>
        <dbReference type="SAM" id="SignalP"/>
    </source>
</evidence>
<dbReference type="PANTHER" id="PTHR10353:SF137">
    <property type="entry name" value="MYROSINASE 3-RELATED"/>
    <property type="match status" value="1"/>
</dbReference>
<evidence type="ECO:0000313" key="6">
    <source>
        <dbReference type="EMBL" id="KAK3224021.1"/>
    </source>
</evidence>
<evidence type="ECO:0000313" key="7">
    <source>
        <dbReference type="Proteomes" id="UP001281410"/>
    </source>
</evidence>
<evidence type="ECO:0000256" key="3">
    <source>
        <dbReference type="ARBA" id="ARBA00023295"/>
    </source>
</evidence>